<dbReference type="GO" id="GO:0019159">
    <property type="term" value="F:nicotinamide-nucleotide amidase activity"/>
    <property type="evidence" value="ECO:0007669"/>
    <property type="project" value="UniProtKB-EC"/>
</dbReference>
<accession>A0A3B0W7K7</accession>
<protein>
    <submittedName>
        <fullName evidence="2">Nicotinamide-nucleotide amidase</fullName>
        <ecNumber evidence="2">3.5.1.42</ecNumber>
    </submittedName>
</protein>
<sequence>MGVLEQQVTEQELRDLAEQLGQCMTAKGLKLASAESCTGGWLAKIITDIPGSSAWFTGSVVCYSNASKVSLLGVDENCLNEFGAVSGETVLELSDGLFSHTDADVAVSVSGIAGPDGGSDEKPVGLVWLSWGKRGKSVHARSFNFEGNREDVRKQSIKQALNNLLDLLVCD</sequence>
<feature type="domain" description="CinA C-terminal" evidence="1">
    <location>
        <begin position="15"/>
        <end position="167"/>
    </location>
</feature>
<evidence type="ECO:0000259" key="1">
    <source>
        <dbReference type="Pfam" id="PF02464"/>
    </source>
</evidence>
<dbReference type="NCBIfam" id="TIGR00199">
    <property type="entry name" value="PncC_domain"/>
    <property type="match status" value="1"/>
</dbReference>
<organism evidence="2">
    <name type="scientific">hydrothermal vent metagenome</name>
    <dbReference type="NCBI Taxonomy" id="652676"/>
    <lineage>
        <taxon>unclassified sequences</taxon>
        <taxon>metagenomes</taxon>
        <taxon>ecological metagenomes</taxon>
    </lineage>
</organism>
<dbReference type="Pfam" id="PF02464">
    <property type="entry name" value="CinA"/>
    <property type="match status" value="1"/>
</dbReference>
<dbReference type="EC" id="3.5.1.42" evidence="2"/>
<dbReference type="AlphaFoldDB" id="A0A3B0W7K7"/>
<dbReference type="SUPFAM" id="SSF142433">
    <property type="entry name" value="CinA-like"/>
    <property type="match status" value="1"/>
</dbReference>
<evidence type="ECO:0000313" key="2">
    <source>
        <dbReference type="EMBL" id="VAW51895.1"/>
    </source>
</evidence>
<proteinExistence type="predicted"/>
<name>A0A3B0W7K7_9ZZZZ</name>
<dbReference type="InterPro" id="IPR008136">
    <property type="entry name" value="CinA_C"/>
</dbReference>
<gene>
    <name evidence="2" type="ORF">MNBD_GAMMA06-2082</name>
</gene>
<reference evidence="2" key="1">
    <citation type="submission" date="2018-06" db="EMBL/GenBank/DDBJ databases">
        <authorList>
            <person name="Zhirakovskaya E."/>
        </authorList>
    </citation>
    <scope>NUCLEOTIDE SEQUENCE</scope>
</reference>
<dbReference type="InterPro" id="IPR036653">
    <property type="entry name" value="CinA-like_C"/>
</dbReference>
<dbReference type="Gene3D" id="3.90.950.20">
    <property type="entry name" value="CinA-like"/>
    <property type="match status" value="1"/>
</dbReference>
<dbReference type="EMBL" id="UOFD01000037">
    <property type="protein sequence ID" value="VAW51895.1"/>
    <property type="molecule type" value="Genomic_DNA"/>
</dbReference>
<keyword evidence="2" id="KW-0378">Hydrolase</keyword>